<name>A0A553HSI1_9PEZI</name>
<dbReference type="PROSITE" id="PS50404">
    <property type="entry name" value="GST_NTER"/>
    <property type="match status" value="1"/>
</dbReference>
<dbReference type="SUPFAM" id="SSF52833">
    <property type="entry name" value="Thioredoxin-like"/>
    <property type="match status" value="1"/>
</dbReference>
<dbReference type="InterPro" id="IPR004045">
    <property type="entry name" value="Glutathione_S-Trfase_N"/>
</dbReference>
<dbReference type="CDD" id="cd03057">
    <property type="entry name" value="GST_N_Beta"/>
    <property type="match status" value="1"/>
</dbReference>
<comment type="caution">
    <text evidence="4">The sequence shown here is derived from an EMBL/GenBank/DDBJ whole genome shotgun (WGS) entry which is preliminary data.</text>
</comment>
<dbReference type="OrthoDB" id="2309723at2759"/>
<evidence type="ECO:0000259" key="2">
    <source>
        <dbReference type="PROSITE" id="PS50404"/>
    </source>
</evidence>
<dbReference type="Gene3D" id="3.40.30.10">
    <property type="entry name" value="Glutaredoxin"/>
    <property type="match status" value="1"/>
</dbReference>
<feature type="domain" description="GST N-terminal" evidence="2">
    <location>
        <begin position="1"/>
        <end position="89"/>
    </location>
</feature>
<organism evidence="4 5">
    <name type="scientific">Xylaria flabelliformis</name>
    <dbReference type="NCBI Taxonomy" id="2512241"/>
    <lineage>
        <taxon>Eukaryota</taxon>
        <taxon>Fungi</taxon>
        <taxon>Dikarya</taxon>
        <taxon>Ascomycota</taxon>
        <taxon>Pezizomycotina</taxon>
        <taxon>Sordariomycetes</taxon>
        <taxon>Xylariomycetidae</taxon>
        <taxon>Xylariales</taxon>
        <taxon>Xylariaceae</taxon>
        <taxon>Xylaria</taxon>
    </lineage>
</organism>
<dbReference type="SFLD" id="SFLDG00358">
    <property type="entry name" value="Main_(cytGST)"/>
    <property type="match status" value="1"/>
</dbReference>
<evidence type="ECO:0000259" key="3">
    <source>
        <dbReference type="PROSITE" id="PS50405"/>
    </source>
</evidence>
<dbReference type="InterPro" id="IPR036249">
    <property type="entry name" value="Thioredoxin-like_sf"/>
</dbReference>
<dbReference type="Pfam" id="PF13409">
    <property type="entry name" value="GST_N_2"/>
    <property type="match status" value="1"/>
</dbReference>
<dbReference type="SUPFAM" id="SSF47616">
    <property type="entry name" value="GST C-terminal domain-like"/>
    <property type="match status" value="1"/>
</dbReference>
<dbReference type="InterPro" id="IPR004046">
    <property type="entry name" value="GST_C"/>
</dbReference>
<dbReference type="SFLD" id="SFLDS00019">
    <property type="entry name" value="Glutathione_Transferase_(cytos"/>
    <property type="match status" value="1"/>
</dbReference>
<reference evidence="5" key="1">
    <citation type="submission" date="2019-06" db="EMBL/GenBank/DDBJ databases">
        <title>Draft genome sequence of the griseofulvin-producing fungus Xylaria cubensis strain G536.</title>
        <authorList>
            <person name="Mead M.E."/>
            <person name="Raja H.A."/>
            <person name="Steenwyk J.L."/>
            <person name="Knowles S.L."/>
            <person name="Oberlies N.H."/>
            <person name="Rokas A."/>
        </authorList>
    </citation>
    <scope>NUCLEOTIDE SEQUENCE [LARGE SCALE GENOMIC DNA]</scope>
    <source>
        <strain evidence="5">G536</strain>
    </source>
</reference>
<dbReference type="EMBL" id="VFLP01000050">
    <property type="protein sequence ID" value="TRX90894.1"/>
    <property type="molecule type" value="Genomic_DNA"/>
</dbReference>
<evidence type="ECO:0000313" key="5">
    <source>
        <dbReference type="Proteomes" id="UP000319160"/>
    </source>
</evidence>
<dbReference type="STRING" id="2512241.A0A553HSI1"/>
<dbReference type="Gene3D" id="1.20.1050.10">
    <property type="match status" value="1"/>
</dbReference>
<proteinExistence type="inferred from homology"/>
<keyword evidence="5" id="KW-1185">Reference proteome</keyword>
<dbReference type="PANTHER" id="PTHR44051">
    <property type="entry name" value="GLUTATHIONE S-TRANSFERASE-RELATED"/>
    <property type="match status" value="1"/>
</dbReference>
<accession>A0A553HSI1</accession>
<evidence type="ECO:0000313" key="4">
    <source>
        <dbReference type="EMBL" id="TRX90894.1"/>
    </source>
</evidence>
<evidence type="ECO:0000256" key="1">
    <source>
        <dbReference type="ARBA" id="ARBA00007409"/>
    </source>
</evidence>
<dbReference type="InterPro" id="IPR040079">
    <property type="entry name" value="Glutathione_S-Trfase"/>
</dbReference>
<dbReference type="PANTHER" id="PTHR44051:SF8">
    <property type="entry name" value="GLUTATHIONE S-TRANSFERASE GSTA"/>
    <property type="match status" value="1"/>
</dbReference>
<dbReference type="PROSITE" id="PS50405">
    <property type="entry name" value="GST_CTER"/>
    <property type="match status" value="1"/>
</dbReference>
<evidence type="ECO:0008006" key="6">
    <source>
        <dbReference type="Google" id="ProtNLM"/>
    </source>
</evidence>
<dbReference type="Proteomes" id="UP000319160">
    <property type="component" value="Unassembled WGS sequence"/>
</dbReference>
<sequence>MSQITLYYGKGSCSLAPHSLLQHLGISFKTVELIYGDNGLETADGTLSNAEYRKINPAGYVPCLIVDGEPITEQFAVMTMAALLSPDKEAGEALLGRNPLDRVRVTQWMSWLADTLHSSGYGAYLHPQRYVEDHKDKYDAVKAKGLKVIEYAHDLIEKKLAGRTYMVGEHLTVVDIFSYVIWRWGEPLAGLDMKKYPAYSKLAQRVEALDGVKKATKAEDVPLCFE</sequence>
<dbReference type="InterPro" id="IPR036282">
    <property type="entry name" value="Glutathione-S-Trfase_C_sf"/>
</dbReference>
<feature type="domain" description="GST C-terminal" evidence="3">
    <location>
        <begin position="98"/>
        <end position="226"/>
    </location>
</feature>
<dbReference type="AlphaFoldDB" id="A0A553HSI1"/>
<dbReference type="CDD" id="cd03188">
    <property type="entry name" value="GST_C_Beta"/>
    <property type="match status" value="1"/>
</dbReference>
<comment type="similarity">
    <text evidence="1">Belongs to the GST superfamily.</text>
</comment>
<dbReference type="InterPro" id="IPR010987">
    <property type="entry name" value="Glutathione-S-Trfase_C-like"/>
</dbReference>
<protein>
    <recommendedName>
        <fullName evidence="6">Glutathione S-transferase</fullName>
    </recommendedName>
</protein>
<dbReference type="Pfam" id="PF00043">
    <property type="entry name" value="GST_C"/>
    <property type="match status" value="1"/>
</dbReference>
<gene>
    <name evidence="4" type="ORF">FHL15_008099</name>
</gene>